<feature type="transmembrane region" description="Helical" evidence="1">
    <location>
        <begin position="527"/>
        <end position="545"/>
    </location>
</feature>
<gene>
    <name evidence="2" type="ORF">IAB82_02870</name>
</gene>
<feature type="transmembrane region" description="Helical" evidence="1">
    <location>
        <begin position="295"/>
        <end position="315"/>
    </location>
</feature>
<dbReference type="PANTHER" id="PTHR16214:SF3">
    <property type="entry name" value="TRANSMEMBRANE PROTEIN 260"/>
    <property type="match status" value="1"/>
</dbReference>
<feature type="transmembrane region" description="Helical" evidence="1">
    <location>
        <begin position="75"/>
        <end position="98"/>
    </location>
</feature>
<dbReference type="Proteomes" id="UP000823603">
    <property type="component" value="Unassembled WGS sequence"/>
</dbReference>
<keyword evidence="1" id="KW-0812">Transmembrane</keyword>
<keyword evidence="1" id="KW-0472">Membrane</keyword>
<comment type="caution">
    <text evidence="2">The sequence shown here is derived from an EMBL/GenBank/DDBJ whole genome shotgun (WGS) entry which is preliminary data.</text>
</comment>
<feature type="transmembrane region" description="Helical" evidence="1">
    <location>
        <begin position="12"/>
        <end position="29"/>
    </location>
</feature>
<evidence type="ECO:0000313" key="3">
    <source>
        <dbReference type="Proteomes" id="UP000823603"/>
    </source>
</evidence>
<keyword evidence="1" id="KW-1133">Transmembrane helix</keyword>
<accession>A0A9D9NEX2</accession>
<feature type="transmembrane region" description="Helical" evidence="1">
    <location>
        <begin position="179"/>
        <end position="210"/>
    </location>
</feature>
<proteinExistence type="predicted"/>
<dbReference type="Pfam" id="PF11028">
    <property type="entry name" value="TMEM260-like"/>
    <property type="match status" value="1"/>
</dbReference>
<sequence>MDKKRFNLWSRVTAAAVFVISAFTYLMTIEPSASFWDCGEFIASSYKLEVGHPPGNPVFQLIARFFTIFTDGEHAAIAVNAMSALCSALTIFLLYLTIVFLAKRAVKPSADGTYPLSRAIAIFGSGAVGALAYCFSDTFWFSAVEGEVYAMSSLFTALVFWAMTKWYEQAGTPYANRWIVLISFLMGLSIGVHLLNLLTIPCLVFLFYYRKREDGHYSFWEYVKIFLLSCVILAVVLFGIIPYLPKLAAYTDLFFVNALGLPFNTGAAVFMVLLLALCFWGLFATLKRKKVFWNTVLLCFTTVVIGFSVFSIMIIRSSVKTPTNEYQPDNPFTLIRYLSREQYGSTPLLYGQYFGAPLEAIEQSTYWAPMGDKYIKAKGQPVPVYAPEGKMLFPRMWAYNGDGRYEEFYNSYIKNGKTVPGAEYKKPTFGDNMRFFFDYQLNWMYWRYFMWNFAGRQNEIHSPSPGDIFIGNWESGIGFLDKARLGDQSNAPSYLKDNKGKNHYYMLPLLLGIIGIFFQFSRDKRGSWLTFLLFFMTGIAIVLYLNQPPYQVRERDYAYAGSFYAFSIWIGLAVLAIYSLMEDLLGGKAAEAGNGGASGSRYVAAASVVSLMCLGVPALMAQQNWDDHDRSHRKTAVEMAANYLNSVGPDGILVTHGDNDTFPLWYAQEVEGIRTDVRICNTSLLGTDWHIDQMKYAVNESRPLDLKVGPEQYLYGTNEWPPIIDTRDQVIPLSVVMEVFRHPDAKVPLEDGSSIDYIMSRKFSIPVNKENVIKYGILDSKYADQIPDEIVLTIPKGKDRITKQELFMLDLLSNYQWDRPINLLSMGGDINIGIKEYLMYEGFSYKFVPIKNKMSSLEVGFADPEDLYHKMTEVYSWDALKRTDYFVDYQNTYTFCGVLPQRLLFLNVAKEMEKAGWNDRAVEMLDKCQECVPEADYPLDMTYLGFSNETVVIGIIEEYLRLGQAEKALSLAERFKEEIFVSLEFFASFYDFASSDFDKCYYFVSYLKDVLSYYGQDALAKDIESRRDALVKAYSGEA</sequence>
<organism evidence="2 3">
    <name type="scientific">Candidatus Cryptobacteroides faecavium</name>
    <dbReference type="NCBI Taxonomy" id="2840762"/>
    <lineage>
        <taxon>Bacteria</taxon>
        <taxon>Pseudomonadati</taxon>
        <taxon>Bacteroidota</taxon>
        <taxon>Bacteroidia</taxon>
        <taxon>Bacteroidales</taxon>
        <taxon>Candidatus Cryptobacteroides</taxon>
    </lineage>
</organism>
<dbReference type="EMBL" id="JADIMB010000042">
    <property type="protein sequence ID" value="MBO8470720.1"/>
    <property type="molecule type" value="Genomic_DNA"/>
</dbReference>
<dbReference type="InterPro" id="IPR021280">
    <property type="entry name" value="TMEM260-like"/>
</dbReference>
<reference evidence="2" key="2">
    <citation type="journal article" date="2021" name="PeerJ">
        <title>Extensive microbial diversity within the chicken gut microbiome revealed by metagenomics and culture.</title>
        <authorList>
            <person name="Gilroy R."/>
            <person name="Ravi A."/>
            <person name="Getino M."/>
            <person name="Pursley I."/>
            <person name="Horton D.L."/>
            <person name="Alikhan N.F."/>
            <person name="Baker D."/>
            <person name="Gharbi K."/>
            <person name="Hall N."/>
            <person name="Watson M."/>
            <person name="Adriaenssens E.M."/>
            <person name="Foster-Nyarko E."/>
            <person name="Jarju S."/>
            <person name="Secka A."/>
            <person name="Antonio M."/>
            <person name="Oren A."/>
            <person name="Chaudhuri R.R."/>
            <person name="La Ragione R."/>
            <person name="Hildebrand F."/>
            <person name="Pallen M.J."/>
        </authorList>
    </citation>
    <scope>NUCLEOTIDE SEQUENCE</scope>
    <source>
        <strain evidence="2">B2-22910</strain>
    </source>
</reference>
<name>A0A9D9NEX2_9BACT</name>
<dbReference type="InterPro" id="IPR052724">
    <property type="entry name" value="GT117_domain-containing"/>
</dbReference>
<dbReference type="PANTHER" id="PTHR16214">
    <property type="entry name" value="TRANSMEMBRANE PROTEIN 260"/>
    <property type="match status" value="1"/>
</dbReference>
<feature type="transmembrane region" description="Helical" evidence="1">
    <location>
        <begin position="222"/>
        <end position="241"/>
    </location>
</feature>
<evidence type="ECO:0000313" key="2">
    <source>
        <dbReference type="EMBL" id="MBO8470720.1"/>
    </source>
</evidence>
<protein>
    <submittedName>
        <fullName evidence="2">DUF2723 domain-containing protein</fullName>
    </submittedName>
</protein>
<dbReference type="AlphaFoldDB" id="A0A9D9NEX2"/>
<feature type="transmembrane region" description="Helical" evidence="1">
    <location>
        <begin position="557"/>
        <end position="581"/>
    </location>
</feature>
<feature type="transmembrane region" description="Helical" evidence="1">
    <location>
        <begin position="253"/>
        <end position="283"/>
    </location>
</feature>
<evidence type="ECO:0000256" key="1">
    <source>
        <dbReference type="SAM" id="Phobius"/>
    </source>
</evidence>
<feature type="transmembrane region" description="Helical" evidence="1">
    <location>
        <begin position="119"/>
        <end position="142"/>
    </location>
</feature>
<reference evidence="2" key="1">
    <citation type="submission" date="2020-10" db="EMBL/GenBank/DDBJ databases">
        <authorList>
            <person name="Gilroy R."/>
        </authorList>
    </citation>
    <scope>NUCLEOTIDE SEQUENCE</scope>
    <source>
        <strain evidence="2">B2-22910</strain>
    </source>
</reference>